<evidence type="ECO:0000256" key="5">
    <source>
        <dbReference type="ARBA" id="ARBA00023172"/>
    </source>
</evidence>
<dbReference type="GO" id="GO:0006281">
    <property type="term" value="P:DNA repair"/>
    <property type="evidence" value="ECO:0007669"/>
    <property type="project" value="UniProtKB-KW"/>
</dbReference>
<proteinExistence type="inferred from homology"/>
<dbReference type="GO" id="GO:0003677">
    <property type="term" value="F:DNA binding"/>
    <property type="evidence" value="ECO:0007669"/>
    <property type="project" value="InterPro"/>
</dbReference>
<accession>A0A381QH40</accession>
<dbReference type="PANTHER" id="PTHR30446:SF0">
    <property type="entry name" value="RECOMBINATION PROTEIN RECR"/>
    <property type="match status" value="1"/>
</dbReference>
<feature type="domain" description="Toprim" evidence="7">
    <location>
        <begin position="19"/>
        <end position="113"/>
    </location>
</feature>
<dbReference type="InterPro" id="IPR034137">
    <property type="entry name" value="TOPRIM_RecR"/>
</dbReference>
<reference evidence="8" key="1">
    <citation type="submission" date="2018-05" db="EMBL/GenBank/DDBJ databases">
        <authorList>
            <person name="Lanie J.A."/>
            <person name="Ng W.-L."/>
            <person name="Kazmierczak K.M."/>
            <person name="Andrzejewski T.M."/>
            <person name="Davidsen T.M."/>
            <person name="Wayne K.J."/>
            <person name="Tettelin H."/>
            <person name="Glass J.I."/>
            <person name="Rusch D."/>
            <person name="Podicherti R."/>
            <person name="Tsui H.-C.T."/>
            <person name="Winkler M.E."/>
        </authorList>
    </citation>
    <scope>NUCLEOTIDE SEQUENCE</scope>
</reference>
<sequence>MIFLKKDEECSCSSASNTKHICVVENIEDAIKIQNTHSYDGLYHVLGGAISPLDGIGPSELSFDKLLGRIGNGVEEVIIATNPSTSGNATAMYLQKILKEHSITVSRLAIGLPVGSNLEYIDDKTVATAIKERVELN</sequence>
<dbReference type="SMART" id="SM00493">
    <property type="entry name" value="TOPRIM"/>
    <property type="match status" value="1"/>
</dbReference>
<dbReference type="PROSITE" id="PS50880">
    <property type="entry name" value="TOPRIM"/>
    <property type="match status" value="1"/>
</dbReference>
<dbReference type="InterPro" id="IPR023627">
    <property type="entry name" value="Rcmb_RecR"/>
</dbReference>
<dbReference type="InterPro" id="IPR006171">
    <property type="entry name" value="TOPRIM_dom"/>
</dbReference>
<protein>
    <recommendedName>
        <fullName evidence="7">Toprim domain-containing protein</fullName>
    </recommendedName>
</protein>
<organism evidence="8">
    <name type="scientific">marine metagenome</name>
    <dbReference type="NCBI Taxonomy" id="408172"/>
    <lineage>
        <taxon>unclassified sequences</taxon>
        <taxon>metagenomes</taxon>
        <taxon>ecological metagenomes</taxon>
    </lineage>
</organism>
<dbReference type="HAMAP" id="MF_00017">
    <property type="entry name" value="RecR"/>
    <property type="match status" value="1"/>
</dbReference>
<dbReference type="GO" id="GO:0006310">
    <property type="term" value="P:DNA recombination"/>
    <property type="evidence" value="ECO:0007669"/>
    <property type="project" value="UniProtKB-KW"/>
</dbReference>
<dbReference type="Gene3D" id="3.40.1360.10">
    <property type="match status" value="1"/>
</dbReference>
<evidence type="ECO:0000259" key="7">
    <source>
        <dbReference type="PROSITE" id="PS50880"/>
    </source>
</evidence>
<evidence type="ECO:0000256" key="6">
    <source>
        <dbReference type="ARBA" id="ARBA00023204"/>
    </source>
</evidence>
<keyword evidence="3" id="KW-0863">Zinc-finger</keyword>
<gene>
    <name evidence="8" type="ORF">METZ01_LOCUS31142</name>
</gene>
<keyword evidence="5" id="KW-0233">DNA recombination</keyword>
<keyword evidence="2" id="KW-0227">DNA damage</keyword>
<evidence type="ECO:0000256" key="1">
    <source>
        <dbReference type="ARBA" id="ARBA00022723"/>
    </source>
</evidence>
<keyword evidence="1" id="KW-0479">Metal-binding</keyword>
<dbReference type="GO" id="GO:0008270">
    <property type="term" value="F:zinc ion binding"/>
    <property type="evidence" value="ECO:0007669"/>
    <property type="project" value="UniProtKB-KW"/>
</dbReference>
<dbReference type="SUPFAM" id="SSF111304">
    <property type="entry name" value="Recombination protein RecR"/>
    <property type="match status" value="1"/>
</dbReference>
<dbReference type="EMBL" id="UINC01001348">
    <property type="protein sequence ID" value="SUZ78288.1"/>
    <property type="molecule type" value="Genomic_DNA"/>
</dbReference>
<dbReference type="PANTHER" id="PTHR30446">
    <property type="entry name" value="RECOMBINATION PROTEIN RECR"/>
    <property type="match status" value="1"/>
</dbReference>
<evidence type="ECO:0000256" key="3">
    <source>
        <dbReference type="ARBA" id="ARBA00022771"/>
    </source>
</evidence>
<name>A0A381QH40_9ZZZZ</name>
<dbReference type="Pfam" id="PF21175">
    <property type="entry name" value="RecR_C"/>
    <property type="match status" value="1"/>
</dbReference>
<dbReference type="CDD" id="cd01025">
    <property type="entry name" value="TOPRIM_recR"/>
    <property type="match status" value="1"/>
</dbReference>
<dbReference type="InterPro" id="IPR000093">
    <property type="entry name" value="DNA_Rcmb_RecR"/>
</dbReference>
<evidence type="ECO:0000256" key="4">
    <source>
        <dbReference type="ARBA" id="ARBA00022833"/>
    </source>
</evidence>
<dbReference type="AlphaFoldDB" id="A0A381QH40"/>
<evidence type="ECO:0000313" key="8">
    <source>
        <dbReference type="EMBL" id="SUZ78288.1"/>
    </source>
</evidence>
<evidence type="ECO:0000256" key="2">
    <source>
        <dbReference type="ARBA" id="ARBA00022763"/>
    </source>
</evidence>
<keyword evidence="6" id="KW-0234">DNA repair</keyword>
<dbReference type="Pfam" id="PF13662">
    <property type="entry name" value="Toprim_4"/>
    <property type="match status" value="1"/>
</dbReference>
<keyword evidence="4" id="KW-0862">Zinc</keyword>